<dbReference type="CDD" id="cd04322">
    <property type="entry name" value="LysRS_N"/>
    <property type="match status" value="1"/>
</dbReference>
<dbReference type="GO" id="GO:0005829">
    <property type="term" value="C:cytosol"/>
    <property type="evidence" value="ECO:0007669"/>
    <property type="project" value="TreeGrafter"/>
</dbReference>
<dbReference type="SUPFAM" id="SSF55681">
    <property type="entry name" value="Class II aaRS and biotin synthetases"/>
    <property type="match status" value="1"/>
</dbReference>
<keyword evidence="6" id="KW-0732">Signal</keyword>
<dbReference type="PRINTS" id="PR00982">
    <property type="entry name" value="TRNASYNTHLYS"/>
</dbReference>
<dbReference type="InterPro" id="IPR018149">
    <property type="entry name" value="Lys-tRNA-synth_II_C"/>
</dbReference>
<dbReference type="InterPro" id="IPR004365">
    <property type="entry name" value="NA-bd_OB_tRNA"/>
</dbReference>
<name>A0AAV4LZS1_BABCB</name>
<dbReference type="PANTHER" id="PTHR42918:SF15">
    <property type="entry name" value="LYSINE--TRNA LIGASE, CHLOROPLASTIC_MITOCHONDRIAL"/>
    <property type="match status" value="1"/>
</dbReference>
<comment type="caution">
    <text evidence="8">The sequence shown here is derived from an EMBL/GenBank/DDBJ whole genome shotgun (WGS) entry which is preliminary data.</text>
</comment>
<dbReference type="Gene3D" id="3.30.930.10">
    <property type="entry name" value="Bira Bifunctional Protein, Domain 2"/>
    <property type="match status" value="1"/>
</dbReference>
<keyword evidence="4" id="KW-0030">Aminoacyl-tRNA synthetase</keyword>
<evidence type="ECO:0000256" key="5">
    <source>
        <dbReference type="ARBA" id="ARBA00030563"/>
    </source>
</evidence>
<keyword evidence="1 8" id="KW-0436">Ligase</keyword>
<feature type="domain" description="Aminoacyl-transfer RNA synthetases class-II family profile" evidence="7">
    <location>
        <begin position="298"/>
        <end position="591"/>
    </location>
</feature>
<dbReference type="GO" id="GO:0005524">
    <property type="term" value="F:ATP binding"/>
    <property type="evidence" value="ECO:0007669"/>
    <property type="project" value="UniProtKB-KW"/>
</dbReference>
<dbReference type="GO" id="GO:0006430">
    <property type="term" value="P:lysyl-tRNA aminoacylation"/>
    <property type="evidence" value="ECO:0007669"/>
    <property type="project" value="InterPro"/>
</dbReference>
<dbReference type="Proteomes" id="UP001497744">
    <property type="component" value="Unassembled WGS sequence"/>
</dbReference>
<accession>A0AAV4LZS1</accession>
<dbReference type="Pfam" id="PF00152">
    <property type="entry name" value="tRNA-synt_2"/>
    <property type="match status" value="1"/>
</dbReference>
<dbReference type="RefSeq" id="XP_067717338.1">
    <property type="nucleotide sequence ID" value="XM_067861237.1"/>
</dbReference>
<gene>
    <name evidence="8" type="ORF">BcabD6B2_47040</name>
</gene>
<evidence type="ECO:0000256" key="1">
    <source>
        <dbReference type="ARBA" id="ARBA00022598"/>
    </source>
</evidence>
<feature type="signal peptide" evidence="6">
    <location>
        <begin position="1"/>
        <end position="29"/>
    </location>
</feature>
<dbReference type="InterPro" id="IPR006195">
    <property type="entry name" value="aa-tRNA-synth_II"/>
</dbReference>
<dbReference type="PANTHER" id="PTHR42918">
    <property type="entry name" value="LYSYL-TRNA SYNTHETASE"/>
    <property type="match status" value="1"/>
</dbReference>
<dbReference type="InterPro" id="IPR012340">
    <property type="entry name" value="NA-bd_OB-fold"/>
</dbReference>
<dbReference type="InterPro" id="IPR044136">
    <property type="entry name" value="Lys-tRNA-ligase_II_N"/>
</dbReference>
<evidence type="ECO:0000256" key="4">
    <source>
        <dbReference type="ARBA" id="ARBA00023146"/>
    </source>
</evidence>
<keyword evidence="2" id="KW-0547">Nucleotide-binding</keyword>
<evidence type="ECO:0000256" key="3">
    <source>
        <dbReference type="ARBA" id="ARBA00022840"/>
    </source>
</evidence>
<organism evidence="8 9">
    <name type="scientific">Babesia caballi</name>
    <dbReference type="NCBI Taxonomy" id="5871"/>
    <lineage>
        <taxon>Eukaryota</taxon>
        <taxon>Sar</taxon>
        <taxon>Alveolata</taxon>
        <taxon>Apicomplexa</taxon>
        <taxon>Aconoidasida</taxon>
        <taxon>Piroplasmida</taxon>
        <taxon>Babesiidae</taxon>
        <taxon>Babesia</taxon>
    </lineage>
</organism>
<dbReference type="SUPFAM" id="SSF50249">
    <property type="entry name" value="Nucleic acid-binding proteins"/>
    <property type="match status" value="1"/>
</dbReference>
<sequence length="597" mass="65175">MPARASVCTRVAASAPWLLLAVTAVSTLAYRSPRGGTPVAFVGDGSGYVAPSFDSATRGLAIRQPARERVGLAVERGSEVVNDGANAEPKAPDAVDSAGYDCETLGEAFTYGANEPMLKQIRSRCAKLRLLERELGVNPYPEIQAVAAADLAEMGQVAAAHRDLEKGDEVEGLLYRVHGRIMSIRFDGMFVVLQDSKGGELQIMFRKKGTVEVAGTAYESGDIGRIIDIGDVIEVRGHVKKTSSGEITLVAHSLTVLAKCLLPMPDGFHGLKDVSTRMRLRHLDIMTNKDVRKQLLQRSKMVWLLRRFLHDRGFVEVETPILYHGYSGANATPFETKSEALDEKLYLRIAPEFFLKRLITGGLADKVFEIGKCFRNEGTSTRHSPEFTMVEMYQQLADARDMMRLMEELVAALAEGLGVATPTFKTQSMRDLIEIHTGIDVGKHDREGLMALLAERWADAPDLAGMTWGDLVCALFKQEVEDRIVDPVHVTELPAEVAPLASASGAYGRVFESYIGGMEVAHGCTEQCHPLELLRKLDGCRLEGLGHARDKEFLNAVAYGMPPTGGLGVGVDRLLMALTGTSSIKNAQTFPLLKNVY</sequence>
<evidence type="ECO:0000259" key="7">
    <source>
        <dbReference type="PROSITE" id="PS50862"/>
    </source>
</evidence>
<dbReference type="AlphaFoldDB" id="A0AAV4LZS1"/>
<dbReference type="EMBL" id="BPLF01000004">
    <property type="protein sequence ID" value="GIX65269.1"/>
    <property type="molecule type" value="Genomic_DNA"/>
</dbReference>
<evidence type="ECO:0000256" key="6">
    <source>
        <dbReference type="SAM" id="SignalP"/>
    </source>
</evidence>
<keyword evidence="9" id="KW-1185">Reference proteome</keyword>
<dbReference type="InterPro" id="IPR045864">
    <property type="entry name" value="aa-tRNA-synth_II/BPL/LPL"/>
</dbReference>
<dbReference type="Gene3D" id="2.40.50.140">
    <property type="entry name" value="Nucleic acid-binding proteins"/>
    <property type="match status" value="1"/>
</dbReference>
<dbReference type="GO" id="GO:0004824">
    <property type="term" value="F:lysine-tRNA ligase activity"/>
    <property type="evidence" value="ECO:0007669"/>
    <property type="project" value="InterPro"/>
</dbReference>
<reference evidence="8 9" key="1">
    <citation type="submission" date="2021-06" db="EMBL/GenBank/DDBJ databases">
        <title>Genome sequence of Babesia caballi.</title>
        <authorList>
            <person name="Yamagishi J."/>
            <person name="Kidaka T."/>
            <person name="Ochi A."/>
        </authorList>
    </citation>
    <scope>NUCLEOTIDE SEQUENCE [LARGE SCALE GENOMIC DNA]</scope>
    <source>
        <strain evidence="8">USDA-D6B2</strain>
    </source>
</reference>
<keyword evidence="3" id="KW-0067">ATP-binding</keyword>
<evidence type="ECO:0000313" key="8">
    <source>
        <dbReference type="EMBL" id="GIX65269.1"/>
    </source>
</evidence>
<dbReference type="GO" id="GO:0000049">
    <property type="term" value="F:tRNA binding"/>
    <property type="evidence" value="ECO:0007669"/>
    <property type="project" value="TreeGrafter"/>
</dbReference>
<dbReference type="Pfam" id="PF01336">
    <property type="entry name" value="tRNA_anti-codon"/>
    <property type="match status" value="1"/>
</dbReference>
<evidence type="ECO:0000256" key="2">
    <source>
        <dbReference type="ARBA" id="ARBA00022741"/>
    </source>
</evidence>
<dbReference type="InterPro" id="IPR004364">
    <property type="entry name" value="Aa-tRNA-synt_II"/>
</dbReference>
<dbReference type="PROSITE" id="PS50862">
    <property type="entry name" value="AA_TRNA_LIGASE_II"/>
    <property type="match status" value="1"/>
</dbReference>
<proteinExistence type="predicted"/>
<dbReference type="GeneID" id="94196750"/>
<protein>
    <recommendedName>
        <fullName evidence="5">Lysyl-tRNA synthetase</fullName>
    </recommendedName>
</protein>
<evidence type="ECO:0000313" key="9">
    <source>
        <dbReference type="Proteomes" id="UP001497744"/>
    </source>
</evidence>
<feature type="chain" id="PRO_5043864915" description="Lysyl-tRNA synthetase" evidence="6">
    <location>
        <begin position="30"/>
        <end position="597"/>
    </location>
</feature>